<dbReference type="Pfam" id="PF13041">
    <property type="entry name" value="PPR_2"/>
    <property type="match status" value="1"/>
</dbReference>
<dbReference type="InterPro" id="IPR011990">
    <property type="entry name" value="TPR-like_helical_dom_sf"/>
</dbReference>
<dbReference type="OrthoDB" id="185373at2759"/>
<protein>
    <submittedName>
        <fullName evidence="2">Uncharacterized protein</fullName>
    </submittedName>
</protein>
<dbReference type="AlphaFoldDB" id="A0A5M6BXS2"/>
<gene>
    <name evidence="2" type="ORF">CI109_106062</name>
</gene>
<evidence type="ECO:0000313" key="3">
    <source>
        <dbReference type="Proteomes" id="UP000322225"/>
    </source>
</evidence>
<accession>A0A5M6BXS2</accession>
<dbReference type="Gene3D" id="1.25.40.10">
    <property type="entry name" value="Tetratricopeptide repeat domain"/>
    <property type="match status" value="2"/>
</dbReference>
<dbReference type="Proteomes" id="UP000322225">
    <property type="component" value="Chromosome 11"/>
</dbReference>
<dbReference type="KEGG" id="ksn:43589181"/>
<dbReference type="Pfam" id="PF01535">
    <property type="entry name" value="PPR"/>
    <property type="match status" value="1"/>
</dbReference>
<dbReference type="EMBL" id="CP144061">
    <property type="protein sequence ID" value="WWD21576.1"/>
    <property type="molecule type" value="Genomic_DNA"/>
</dbReference>
<proteinExistence type="predicted"/>
<evidence type="ECO:0000256" key="1">
    <source>
        <dbReference type="ARBA" id="ARBA00022737"/>
    </source>
</evidence>
<sequence length="777" mass="86960">MSSSSSRQLAHRLLVVSRSSTPSRPIRAPCPACAVLQARAYAHSARPQRTKKIISEFSSVPQASSSSQSQASTSASRPSASSSTDCLLKARFISLFPSRPLTTTTQFDPQQVIQAAYPLIFRRGLRELLDPHLSRISSLLSGYTTSDHEERRMISTLLGHCFYRTMTGKNKLSMYDEEQIQNIADNYADFIVRETQLVKTQGGPEERFRSLYQLFEEGLARLAKTSSYRVRLPPSIAAAWTILRVELDIIDSPQLPFVWPPAEELEAYLRKSATTLGEDTNKYVEGISTLLRHTSEVERLPPTKEALATELTDLRARGDVDGLIRLWTRFRDRLATSAPQTTQEGPIFSSDSDTRNAILALFLRTFKRPLTGTNRTSSTQQSLGKYADQVLAFCPRPLPRHIAYTLLAVRARPNDKAFQTGQEVASLDHEDERDYKSDTSGLDNLKATWREIQERDVKMYMMYIEGLGRWGDLEGLQVAWNELVEDKKCKELYYVEEGKGNLSGPFPPVQALNHMISAALLVPSTGPAVAINLFEQASQPNSSVPCNLITINTMLRHHARQADIQSMTSLFALADKLNLKPDVVTYTTLIQGLLRAGRIDLAKATLMTMHSQGITPNERMCSMLIADLAKSGTQTGLRHAEDLLKLMLQKGLRTNEVTWTALIAGYFRGGWEKDGWDAVDRMTRAGHRLNRIGYNVLFKQIGHGGGGGGEGIMELWRKMIREGVVPNSDSYLLVLTPFVREHKWDEVDEILGEMKKRGFRPEKGALSRLIGSISARR</sequence>
<dbReference type="NCBIfam" id="TIGR00756">
    <property type="entry name" value="PPR"/>
    <property type="match status" value="2"/>
</dbReference>
<dbReference type="PANTHER" id="PTHR47941">
    <property type="entry name" value="PENTATRICOPEPTIDE REPEAT-CONTAINING PROTEIN 3, MITOCHONDRIAL"/>
    <property type="match status" value="1"/>
</dbReference>
<keyword evidence="3" id="KW-1185">Reference proteome</keyword>
<reference evidence="2" key="2">
    <citation type="submission" date="2024-01" db="EMBL/GenBank/DDBJ databases">
        <title>Comparative genomics of Cryptococcus and Kwoniella reveals pathogenesis evolution and contrasting modes of karyotype evolution via chromosome fusion or intercentromeric recombination.</title>
        <authorList>
            <person name="Coelho M.A."/>
            <person name="David-Palma M."/>
            <person name="Shea T."/>
            <person name="Bowers K."/>
            <person name="McGinley-Smith S."/>
            <person name="Mohammad A.W."/>
            <person name="Gnirke A."/>
            <person name="Yurkov A.M."/>
            <person name="Nowrousian M."/>
            <person name="Sun S."/>
            <person name="Cuomo C.A."/>
            <person name="Heitman J."/>
        </authorList>
    </citation>
    <scope>NUCLEOTIDE SEQUENCE</scope>
    <source>
        <strain evidence="2">CBS 12478</strain>
    </source>
</reference>
<dbReference type="Pfam" id="PF13812">
    <property type="entry name" value="PPR_3"/>
    <property type="match status" value="1"/>
</dbReference>
<dbReference type="RefSeq" id="XP_031860552.1">
    <property type="nucleotide sequence ID" value="XM_032005040.1"/>
</dbReference>
<name>A0A5M6BXS2_9TREE</name>
<dbReference type="InterPro" id="IPR002885">
    <property type="entry name" value="PPR_rpt"/>
</dbReference>
<reference evidence="2" key="1">
    <citation type="submission" date="2017-08" db="EMBL/GenBank/DDBJ databases">
        <authorList>
            <person name="Cuomo C."/>
            <person name="Billmyre B."/>
            <person name="Heitman J."/>
        </authorList>
    </citation>
    <scope>NUCLEOTIDE SEQUENCE</scope>
    <source>
        <strain evidence="2">CBS 12478</strain>
    </source>
</reference>
<dbReference type="PROSITE" id="PS51375">
    <property type="entry name" value="PPR"/>
    <property type="match status" value="3"/>
</dbReference>
<dbReference type="GeneID" id="43589181"/>
<keyword evidence="1" id="KW-0677">Repeat</keyword>
<organism evidence="2 3">
    <name type="scientific">Kwoniella shandongensis</name>
    <dbReference type="NCBI Taxonomy" id="1734106"/>
    <lineage>
        <taxon>Eukaryota</taxon>
        <taxon>Fungi</taxon>
        <taxon>Dikarya</taxon>
        <taxon>Basidiomycota</taxon>
        <taxon>Agaricomycotina</taxon>
        <taxon>Tremellomycetes</taxon>
        <taxon>Tremellales</taxon>
        <taxon>Cryptococcaceae</taxon>
        <taxon>Kwoniella</taxon>
    </lineage>
</organism>
<evidence type="ECO:0000313" key="2">
    <source>
        <dbReference type="EMBL" id="WWD21576.1"/>
    </source>
</evidence>